<sequence length="125" mass="14672">MKIKLEDYFSFENDIFFETNDVVNNLNEEFVLEGENYLNHVGIDTSNIYFKLLAQLYFLKYKNITDNSSLAHINYIIAYYVGLFLHPINGELIALKFIDEAIGLENDNSKIEKYKELKAMIKEEL</sequence>
<accession>A0A233W551</accession>
<protein>
    <submittedName>
        <fullName evidence="1">Uncharacterized protein</fullName>
    </submittedName>
</protein>
<proteinExistence type="predicted"/>
<organism evidence="1 2">
    <name type="scientific">Finegoldia magna</name>
    <name type="common">Peptostreptococcus magnus</name>
    <dbReference type="NCBI Taxonomy" id="1260"/>
    <lineage>
        <taxon>Bacteria</taxon>
        <taxon>Bacillati</taxon>
        <taxon>Bacillota</taxon>
        <taxon>Tissierellia</taxon>
        <taxon>Tissierellales</taxon>
        <taxon>Peptoniphilaceae</taxon>
        <taxon>Finegoldia</taxon>
    </lineage>
</organism>
<evidence type="ECO:0000313" key="1">
    <source>
        <dbReference type="EMBL" id="OXZ36715.1"/>
    </source>
</evidence>
<evidence type="ECO:0000313" key="2">
    <source>
        <dbReference type="Proteomes" id="UP000215361"/>
    </source>
</evidence>
<name>A0A233W551_FINMA</name>
<dbReference type="EMBL" id="NDYI01000024">
    <property type="protein sequence ID" value="OXZ36715.1"/>
    <property type="molecule type" value="Genomic_DNA"/>
</dbReference>
<reference evidence="2" key="1">
    <citation type="submission" date="2017-04" db="EMBL/GenBank/DDBJ databases">
        <title>Finegoldia magna isolated from orthopedic joint implant-associated infections.</title>
        <authorList>
            <person name="Bjorklund S."/>
            <person name="Bruggemann H."/>
            <person name="Jensen A."/>
            <person name="Hellmark B."/>
            <person name="Soderquist B."/>
        </authorList>
    </citation>
    <scope>NUCLEOTIDE SEQUENCE [LARGE SCALE GENOMIC DNA]</scope>
    <source>
        <strain evidence="2">08T492</strain>
    </source>
</reference>
<gene>
    <name evidence="1" type="ORF">B9N56_08655</name>
</gene>
<comment type="caution">
    <text evidence="1">The sequence shown here is derived from an EMBL/GenBank/DDBJ whole genome shotgun (WGS) entry which is preliminary data.</text>
</comment>
<dbReference type="RefSeq" id="WP_035112110.1">
    <property type="nucleotide sequence ID" value="NZ_NDYI01000024.1"/>
</dbReference>
<dbReference type="AlphaFoldDB" id="A0A233W551"/>
<dbReference type="Proteomes" id="UP000215361">
    <property type="component" value="Unassembled WGS sequence"/>
</dbReference>